<proteinExistence type="predicted"/>
<protein>
    <submittedName>
        <fullName evidence="1">Uncharacterized protein</fullName>
    </submittedName>
</protein>
<gene>
    <name evidence="1" type="ORF">LCGC14_1241430</name>
</gene>
<organism evidence="1">
    <name type="scientific">marine sediment metagenome</name>
    <dbReference type="NCBI Taxonomy" id="412755"/>
    <lineage>
        <taxon>unclassified sequences</taxon>
        <taxon>metagenomes</taxon>
        <taxon>ecological metagenomes</taxon>
    </lineage>
</organism>
<comment type="caution">
    <text evidence="1">The sequence shown here is derived from an EMBL/GenBank/DDBJ whole genome shotgun (WGS) entry which is preliminary data.</text>
</comment>
<evidence type="ECO:0000313" key="1">
    <source>
        <dbReference type="EMBL" id="KKM90145.1"/>
    </source>
</evidence>
<sequence>MKKQIKKWGRSLVISFDEEEQRVYEIKEGSILDLTDMVILNREVRKNGNKK</sequence>
<dbReference type="EMBL" id="LAZR01006712">
    <property type="protein sequence ID" value="KKM90145.1"/>
    <property type="molecule type" value="Genomic_DNA"/>
</dbReference>
<reference evidence="1" key="1">
    <citation type="journal article" date="2015" name="Nature">
        <title>Complex archaea that bridge the gap between prokaryotes and eukaryotes.</title>
        <authorList>
            <person name="Spang A."/>
            <person name="Saw J.H."/>
            <person name="Jorgensen S.L."/>
            <person name="Zaremba-Niedzwiedzka K."/>
            <person name="Martijn J."/>
            <person name="Lind A.E."/>
            <person name="van Eijk R."/>
            <person name="Schleper C."/>
            <person name="Guy L."/>
            <person name="Ettema T.J."/>
        </authorList>
    </citation>
    <scope>NUCLEOTIDE SEQUENCE</scope>
</reference>
<name>A0A0F9NMU0_9ZZZZ</name>
<accession>A0A0F9NMU0</accession>
<dbReference type="AlphaFoldDB" id="A0A0F9NMU0"/>